<evidence type="ECO:0000313" key="11">
    <source>
        <dbReference type="Proteomes" id="UP000663831"/>
    </source>
</evidence>
<evidence type="ECO:0000256" key="7">
    <source>
        <dbReference type="ARBA" id="ARBA00022824"/>
    </source>
</evidence>
<dbReference type="GO" id="GO:0051082">
    <property type="term" value="F:unfolded protein binding"/>
    <property type="evidence" value="ECO:0007669"/>
    <property type="project" value="TreeGrafter"/>
</dbReference>
<name>A0A8H3DLX9_9AGAM</name>
<dbReference type="GO" id="GO:0006458">
    <property type="term" value="P:'de novo' protein folding"/>
    <property type="evidence" value="ECO:0007669"/>
    <property type="project" value="InterPro"/>
</dbReference>
<evidence type="ECO:0000256" key="1">
    <source>
        <dbReference type="ARBA" id="ARBA00004115"/>
    </source>
</evidence>
<organism evidence="10 11">
    <name type="scientific">Rhizoctonia solani</name>
    <dbReference type="NCBI Taxonomy" id="456999"/>
    <lineage>
        <taxon>Eukaryota</taxon>
        <taxon>Fungi</taxon>
        <taxon>Dikarya</taxon>
        <taxon>Basidiomycota</taxon>
        <taxon>Agaricomycotina</taxon>
        <taxon>Agaricomycetes</taxon>
        <taxon>Cantharellales</taxon>
        <taxon>Ceratobasidiaceae</taxon>
        <taxon>Rhizoctonia</taxon>
    </lineage>
</organism>
<evidence type="ECO:0000313" key="10">
    <source>
        <dbReference type="EMBL" id="CAE6529570.1"/>
    </source>
</evidence>
<keyword evidence="9" id="KW-0472">Membrane</keyword>
<dbReference type="PANTHER" id="PTHR28090:SF1">
    <property type="entry name" value="PROTEIN ROT1"/>
    <property type="match status" value="1"/>
</dbReference>
<evidence type="ECO:0000256" key="5">
    <source>
        <dbReference type="ARBA" id="ARBA00022692"/>
    </source>
</evidence>
<evidence type="ECO:0000256" key="2">
    <source>
        <dbReference type="ARBA" id="ARBA00007149"/>
    </source>
</evidence>
<accession>A0A8H3DLX9</accession>
<keyword evidence="7" id="KW-0256">Endoplasmic reticulum</keyword>
<dbReference type="Pfam" id="PF10681">
    <property type="entry name" value="Rot1"/>
    <property type="match status" value="1"/>
</dbReference>
<reference evidence="10" key="1">
    <citation type="submission" date="2021-01" db="EMBL/GenBank/DDBJ databases">
        <authorList>
            <person name="Kaushik A."/>
        </authorList>
    </citation>
    <scope>NUCLEOTIDE SEQUENCE</scope>
    <source>
        <strain evidence="10">AG3-1AP</strain>
    </source>
</reference>
<keyword evidence="8" id="KW-1133">Transmembrane helix</keyword>
<dbReference type="Proteomes" id="UP000663831">
    <property type="component" value="Unassembled WGS sequence"/>
</dbReference>
<sequence>MFVSLLALIPLIHAQVILYDTSHNTTSLRGTWSTTTDYVLTSSMIANPVNSTFNVPEQYKSASSASTDDGFWEQYIYRLVAHGTSSCTQGLTIYQHGTYTHGPDGSLLLVPFWQDGRIQILDQCGSDPISLINQTEHIRSWRIMDGPVLRLEGEYYTPVGNMTRVYDTPQMLPTKVLSSWR</sequence>
<dbReference type="InterPro" id="IPR019623">
    <property type="entry name" value="Rot1"/>
</dbReference>
<evidence type="ECO:0000256" key="4">
    <source>
        <dbReference type="ARBA" id="ARBA00017291"/>
    </source>
</evidence>
<dbReference type="EMBL" id="CAJMWV010007494">
    <property type="protein sequence ID" value="CAE6529570.1"/>
    <property type="molecule type" value="Genomic_DNA"/>
</dbReference>
<keyword evidence="6" id="KW-0732">Signal</keyword>
<dbReference type="OrthoDB" id="5327821at2759"/>
<gene>
    <name evidence="10" type="ORF">RDB_LOCUS155790</name>
</gene>
<comment type="subcellular location">
    <subcellularLocation>
        <location evidence="1">Endoplasmic reticulum membrane</location>
        <topology evidence="1">Single-pass type I membrane protein</topology>
    </subcellularLocation>
</comment>
<protein>
    <recommendedName>
        <fullName evidence="4">Protein ROT1</fullName>
    </recommendedName>
    <alternativeName>
        <fullName evidence="3">Protein rot1</fullName>
    </alternativeName>
</protein>
<evidence type="ECO:0000256" key="9">
    <source>
        <dbReference type="ARBA" id="ARBA00023136"/>
    </source>
</evidence>
<keyword evidence="5" id="KW-0812">Transmembrane</keyword>
<proteinExistence type="inferred from homology"/>
<evidence type="ECO:0000256" key="3">
    <source>
        <dbReference type="ARBA" id="ARBA00016195"/>
    </source>
</evidence>
<comment type="caution">
    <text evidence="10">The sequence shown here is derived from an EMBL/GenBank/DDBJ whole genome shotgun (WGS) entry which is preliminary data.</text>
</comment>
<evidence type="ECO:0000256" key="8">
    <source>
        <dbReference type="ARBA" id="ARBA00022989"/>
    </source>
</evidence>
<dbReference type="AlphaFoldDB" id="A0A8H3DLX9"/>
<evidence type="ECO:0000256" key="6">
    <source>
        <dbReference type="ARBA" id="ARBA00022729"/>
    </source>
</evidence>
<comment type="similarity">
    <text evidence="2">Belongs to the ROT1 family.</text>
</comment>
<dbReference type="PANTHER" id="PTHR28090">
    <property type="entry name" value="PROTEIN ROT1"/>
    <property type="match status" value="1"/>
</dbReference>
<dbReference type="GO" id="GO:0005789">
    <property type="term" value="C:endoplasmic reticulum membrane"/>
    <property type="evidence" value="ECO:0007669"/>
    <property type="project" value="UniProtKB-SubCell"/>
</dbReference>